<name>R4UP29_COPFO</name>
<sequence>MTEERKIISNEQNQILSDVLFLKDCNVFETRVDLKGHSGIIEFLRKIDPNSVSVSDEHHCNGSPENLLKYDDSSIRIYPDQQGSWIFKFDSKKFFFLVIFYEALIAIFHKDGNYLVQMIQQIGF</sequence>
<reference evidence="2" key="1">
    <citation type="submission" date="2013-03" db="EMBL/GenBank/DDBJ databases">
        <title>Immune-Related transcriptome of Coptotermes formosanus Shiraki workers: the defense mechanism.</title>
        <authorList>
            <person name="Hussain A."/>
            <person name="Li Y.F."/>
            <person name="Wen S.Y."/>
        </authorList>
    </citation>
    <scope>NUCLEOTIDE SEQUENCE</scope>
</reference>
<keyword evidence="1" id="KW-0812">Transmembrane</keyword>
<accession>R4UP29</accession>
<feature type="transmembrane region" description="Helical" evidence="1">
    <location>
        <begin position="94"/>
        <end position="109"/>
    </location>
</feature>
<evidence type="ECO:0000313" key="2">
    <source>
        <dbReference type="EMBL" id="AGM32940.1"/>
    </source>
</evidence>
<proteinExistence type="evidence at transcript level"/>
<organism evidence="2">
    <name type="scientific">Coptotermes formosanus</name>
    <name type="common">Formosan subterranean termite</name>
    <dbReference type="NCBI Taxonomy" id="36987"/>
    <lineage>
        <taxon>Eukaryota</taxon>
        <taxon>Metazoa</taxon>
        <taxon>Ecdysozoa</taxon>
        <taxon>Arthropoda</taxon>
        <taxon>Hexapoda</taxon>
        <taxon>Insecta</taxon>
        <taxon>Pterygota</taxon>
        <taxon>Neoptera</taxon>
        <taxon>Polyneoptera</taxon>
        <taxon>Dictyoptera</taxon>
        <taxon>Blattodea</taxon>
        <taxon>Blattoidea</taxon>
        <taxon>Termitoidae</taxon>
        <taxon>Rhinotermitidae</taxon>
        <taxon>Coptotermes</taxon>
    </lineage>
</organism>
<keyword evidence="1" id="KW-0472">Membrane</keyword>
<dbReference type="AlphaFoldDB" id="R4UP29"/>
<dbReference type="EMBL" id="KC741116">
    <property type="protein sequence ID" value="AGM32940.1"/>
    <property type="molecule type" value="mRNA"/>
</dbReference>
<keyword evidence="1" id="KW-1133">Transmembrane helix</keyword>
<evidence type="ECO:0000256" key="1">
    <source>
        <dbReference type="SAM" id="Phobius"/>
    </source>
</evidence>
<protein>
    <submittedName>
        <fullName evidence="2">Uncharacterized protein</fullName>
    </submittedName>
</protein>